<dbReference type="InParanoid" id="A4VE12"/>
<gene>
    <name evidence="3" type="ORF">TTHERM_00049209</name>
</gene>
<keyword evidence="2 3" id="KW-0812">Transmembrane</keyword>
<protein>
    <submittedName>
        <fullName evidence="3">Transmembrane protein, putative</fullName>
    </submittedName>
</protein>
<name>A4VE12_TETTS</name>
<dbReference type="AlphaFoldDB" id="A4VE12"/>
<dbReference type="KEGG" id="tet:TTHERM_00049209"/>
<accession>A4VE12</accession>
<keyword evidence="4" id="KW-1185">Reference proteome</keyword>
<dbReference type="HOGENOM" id="CLU_295526_0_0_1"/>
<keyword evidence="2" id="KW-1133">Transmembrane helix</keyword>
<feature type="compositionally biased region" description="Low complexity" evidence="1">
    <location>
        <begin position="615"/>
        <end position="637"/>
    </location>
</feature>
<reference evidence="4" key="1">
    <citation type="journal article" date="2006" name="PLoS Biol.">
        <title>Macronuclear genome sequence of the ciliate Tetrahymena thermophila, a model eukaryote.</title>
        <authorList>
            <person name="Eisen J.A."/>
            <person name="Coyne R.S."/>
            <person name="Wu M."/>
            <person name="Wu D."/>
            <person name="Thiagarajan M."/>
            <person name="Wortman J.R."/>
            <person name="Badger J.H."/>
            <person name="Ren Q."/>
            <person name="Amedeo P."/>
            <person name="Jones K.M."/>
            <person name="Tallon L.J."/>
            <person name="Delcher A.L."/>
            <person name="Salzberg S.L."/>
            <person name="Silva J.C."/>
            <person name="Haas B.J."/>
            <person name="Majoros W.H."/>
            <person name="Farzad M."/>
            <person name="Carlton J.M."/>
            <person name="Smith R.K. Jr."/>
            <person name="Garg J."/>
            <person name="Pearlman R.E."/>
            <person name="Karrer K.M."/>
            <person name="Sun L."/>
            <person name="Manning G."/>
            <person name="Elde N.C."/>
            <person name="Turkewitz A.P."/>
            <person name="Asai D.J."/>
            <person name="Wilkes D.E."/>
            <person name="Wang Y."/>
            <person name="Cai H."/>
            <person name="Collins K."/>
            <person name="Stewart B.A."/>
            <person name="Lee S.R."/>
            <person name="Wilamowska K."/>
            <person name="Weinberg Z."/>
            <person name="Ruzzo W.L."/>
            <person name="Wloga D."/>
            <person name="Gaertig J."/>
            <person name="Frankel J."/>
            <person name="Tsao C.-C."/>
            <person name="Gorovsky M.A."/>
            <person name="Keeling P.J."/>
            <person name="Waller R.F."/>
            <person name="Patron N.J."/>
            <person name="Cherry J.M."/>
            <person name="Stover N.A."/>
            <person name="Krieger C.J."/>
            <person name="del Toro C."/>
            <person name="Ryder H.F."/>
            <person name="Williamson S.C."/>
            <person name="Barbeau R.A."/>
            <person name="Hamilton E.P."/>
            <person name="Orias E."/>
        </authorList>
    </citation>
    <scope>NUCLEOTIDE SEQUENCE [LARGE SCALE GENOMIC DNA]</scope>
    <source>
        <strain evidence="4">SB210</strain>
    </source>
</reference>
<organism evidence="3 4">
    <name type="scientific">Tetrahymena thermophila (strain SB210)</name>
    <dbReference type="NCBI Taxonomy" id="312017"/>
    <lineage>
        <taxon>Eukaryota</taxon>
        <taxon>Sar</taxon>
        <taxon>Alveolata</taxon>
        <taxon>Ciliophora</taxon>
        <taxon>Intramacronucleata</taxon>
        <taxon>Oligohymenophorea</taxon>
        <taxon>Hymenostomatida</taxon>
        <taxon>Tetrahymenina</taxon>
        <taxon>Tetrahymenidae</taxon>
        <taxon>Tetrahymena</taxon>
    </lineage>
</organism>
<feature type="transmembrane region" description="Helical" evidence="2">
    <location>
        <begin position="971"/>
        <end position="992"/>
    </location>
</feature>
<evidence type="ECO:0000256" key="1">
    <source>
        <dbReference type="SAM" id="MobiDB-lite"/>
    </source>
</evidence>
<feature type="region of interest" description="Disordered" evidence="1">
    <location>
        <begin position="615"/>
        <end position="643"/>
    </location>
</feature>
<keyword evidence="2" id="KW-0472">Membrane</keyword>
<dbReference type="GeneID" id="7830968"/>
<evidence type="ECO:0000313" key="3">
    <source>
        <dbReference type="EMBL" id="EDK31773.1"/>
    </source>
</evidence>
<proteinExistence type="predicted"/>
<evidence type="ECO:0000313" key="4">
    <source>
        <dbReference type="Proteomes" id="UP000009168"/>
    </source>
</evidence>
<sequence>MTHSQILKDKSISNGIQYLWNIIEQISQDPVSEKSRDFLTDLPNILYIILGAENKKGWLTQSFEDLNNPSRFSTVNSEENMRQLILLLSPPIISQQLENCYYKENIYTLLFEKELVEGQKFQLLSNVLPDHITELRKNCVWKHPSLTRFQNLFSSEVSHITDQFIVINPGDWFLFALAFNLKNFRPSSNLKNVRQIQDNHTDPYSIEFMQNPFLLLTRRYLEYFDFLSLSQMQEHKDKKVLFKKFCFILEEHLLVEQIFNIHPQNIEILLHYSILDGLQNREVRQNLPTRKKSLNPIENEQTTLSNESKLMGNMYDSQINGGSKLSTGQGSQIHQQQHNLANLSGQANQQQSLMQSANDVVDNFSGYSKNNILQHYMQISNIKEFYTKKSKDSFTVYSNYIFQALLILLHFKRRHFKLLTLQSIYSNATNSNIRGNSSLYGNYYSNQGSLRNSQSNFNQSSRVSQSTISNFQSPYIGAPANSFMGYGNNQYSKSSQQYFSRLRQQYQKYQEFNNMEITADQFQLEYFRDHGEDNMLTLFFKKISYFLSIGLDDWLKDVTKQSKDTLYDQGRLLASLIGHHKYFEKEACENNLFYYLNQIDQQLFNQANLRNLSNSTNYSNQNTNQNLNSNSTGQNGSAIKSQYKEEPVDIPSRPFLTQYCLNDQEFERLLPSLYTQENSRYSYGSYTQQQMIRTSFREQIGYFTEELSQVRFKILVTSCTLLLNKFITAFSVMKDLSLSDFLMLSLLIDTVFKKRYMDERSLNTSMSYDYKGQNKDEDLITRLNCLDIVTIKHANEFFLLRENDEDIYRVFITPESIECVRKINNQIEQYLNKKSNQKNQQQQPRNEIEDIEFLPQYEIDPFVIQTYLKNKLNFVLKRSNQNGGSSFYNSMKDPQGNDKDGRKGKLFEIENRRASYNFQTWKAPLASFESKFLYYIFLQISFFIDYAKNGFQPVNPIAKYPQTNLRRFANIYTTVSYLLLFVFLIFIFKWLFSSSAPTSNYNQNYSKRNYQGDTTKGKYKWDLE</sequence>
<dbReference type="EMBL" id="GG662712">
    <property type="protein sequence ID" value="EDK31773.1"/>
    <property type="molecule type" value="Genomic_DNA"/>
</dbReference>
<dbReference type="RefSeq" id="XP_001471327.1">
    <property type="nucleotide sequence ID" value="XM_001471277.1"/>
</dbReference>
<dbReference type="Proteomes" id="UP000009168">
    <property type="component" value="Unassembled WGS sequence"/>
</dbReference>
<evidence type="ECO:0000256" key="2">
    <source>
        <dbReference type="SAM" id="Phobius"/>
    </source>
</evidence>